<keyword evidence="3" id="KW-1185">Reference proteome</keyword>
<keyword evidence="1" id="KW-0812">Transmembrane</keyword>
<accession>A0A165BN17</accession>
<protein>
    <submittedName>
        <fullName evidence="2">Uncharacterized protein</fullName>
    </submittedName>
</protein>
<dbReference type="Proteomes" id="UP000077266">
    <property type="component" value="Unassembled WGS sequence"/>
</dbReference>
<feature type="transmembrane region" description="Helical" evidence="1">
    <location>
        <begin position="78"/>
        <end position="97"/>
    </location>
</feature>
<proteinExistence type="predicted"/>
<feature type="transmembrane region" description="Helical" evidence="1">
    <location>
        <begin position="135"/>
        <end position="154"/>
    </location>
</feature>
<keyword evidence="1" id="KW-0472">Membrane</keyword>
<reference evidence="2 3" key="1">
    <citation type="journal article" date="2016" name="Mol. Biol. Evol.">
        <title>Comparative Genomics of Early-Diverging Mushroom-Forming Fungi Provides Insights into the Origins of Lignocellulose Decay Capabilities.</title>
        <authorList>
            <person name="Nagy L.G."/>
            <person name="Riley R."/>
            <person name="Tritt A."/>
            <person name="Adam C."/>
            <person name="Daum C."/>
            <person name="Floudas D."/>
            <person name="Sun H."/>
            <person name="Yadav J.S."/>
            <person name="Pangilinan J."/>
            <person name="Larsson K.H."/>
            <person name="Matsuura K."/>
            <person name="Barry K."/>
            <person name="Labutti K."/>
            <person name="Kuo R."/>
            <person name="Ohm R.A."/>
            <person name="Bhattacharya S.S."/>
            <person name="Shirouzu T."/>
            <person name="Yoshinaga Y."/>
            <person name="Martin F.M."/>
            <person name="Grigoriev I.V."/>
            <person name="Hibbett D.S."/>
        </authorList>
    </citation>
    <scope>NUCLEOTIDE SEQUENCE [LARGE SCALE GENOMIC DNA]</scope>
    <source>
        <strain evidence="2 3">HHB12029</strain>
    </source>
</reference>
<dbReference type="InParanoid" id="A0A165BN17"/>
<name>A0A165BN17_EXIGL</name>
<evidence type="ECO:0000313" key="3">
    <source>
        <dbReference type="Proteomes" id="UP000077266"/>
    </source>
</evidence>
<dbReference type="AlphaFoldDB" id="A0A165BN17"/>
<feature type="transmembrane region" description="Helical" evidence="1">
    <location>
        <begin position="109"/>
        <end position="129"/>
    </location>
</feature>
<sequence length="181" mass="19314">MSSRSIHRLASTFGYSLPRPSSTTDSNIEQRASVLSMATASELEIPKDVTGSELRAPGPGPALLPLQDRSISVDRLKIHYGALALFVIFSLVFFLLGWLSRPTEARSEFFGASAVCLVAFTLTFTAGAAQTGLVWILQPLVVVMVLFAVATLAARKPQTSITLSQASPALGSYAVVVTRET</sequence>
<dbReference type="EMBL" id="KV426434">
    <property type="protein sequence ID" value="KZV80934.1"/>
    <property type="molecule type" value="Genomic_DNA"/>
</dbReference>
<organism evidence="2 3">
    <name type="scientific">Exidia glandulosa HHB12029</name>
    <dbReference type="NCBI Taxonomy" id="1314781"/>
    <lineage>
        <taxon>Eukaryota</taxon>
        <taxon>Fungi</taxon>
        <taxon>Dikarya</taxon>
        <taxon>Basidiomycota</taxon>
        <taxon>Agaricomycotina</taxon>
        <taxon>Agaricomycetes</taxon>
        <taxon>Auriculariales</taxon>
        <taxon>Exidiaceae</taxon>
        <taxon>Exidia</taxon>
    </lineage>
</organism>
<keyword evidence="1" id="KW-1133">Transmembrane helix</keyword>
<evidence type="ECO:0000313" key="2">
    <source>
        <dbReference type="EMBL" id="KZV80934.1"/>
    </source>
</evidence>
<evidence type="ECO:0000256" key="1">
    <source>
        <dbReference type="SAM" id="Phobius"/>
    </source>
</evidence>
<gene>
    <name evidence="2" type="ORF">EXIGLDRAFT_398005</name>
</gene>